<dbReference type="GeneID" id="20201074"/>
<dbReference type="Proteomes" id="UP000015101">
    <property type="component" value="Unassembled WGS sequence"/>
</dbReference>
<reference evidence="2" key="3">
    <citation type="submission" date="2015-06" db="UniProtKB">
        <authorList>
            <consortium name="EnsemblMetazoa"/>
        </authorList>
    </citation>
    <scope>IDENTIFICATION</scope>
</reference>
<dbReference type="EnsemblMetazoa" id="HelroT165502">
    <property type="protein sequence ID" value="HelroP165502"/>
    <property type="gene ID" value="HelroG165502"/>
</dbReference>
<evidence type="ECO:0000313" key="2">
    <source>
        <dbReference type="EnsemblMetazoa" id="HelroP165502"/>
    </source>
</evidence>
<protein>
    <submittedName>
        <fullName evidence="1 2">Uncharacterized protein</fullName>
    </submittedName>
</protein>
<proteinExistence type="predicted"/>
<dbReference type="AlphaFoldDB" id="T1EWX4"/>
<name>T1EWX4_HELRO</name>
<evidence type="ECO:0000313" key="1">
    <source>
        <dbReference type="EMBL" id="ESN91464.1"/>
    </source>
</evidence>
<dbReference type="RefSeq" id="XP_009030316.1">
    <property type="nucleotide sequence ID" value="XM_009032068.1"/>
</dbReference>
<dbReference type="CTD" id="20201074"/>
<reference evidence="1 3" key="2">
    <citation type="journal article" date="2013" name="Nature">
        <title>Insights into bilaterian evolution from three spiralian genomes.</title>
        <authorList>
            <person name="Simakov O."/>
            <person name="Marletaz F."/>
            <person name="Cho S.J."/>
            <person name="Edsinger-Gonzales E."/>
            <person name="Havlak P."/>
            <person name="Hellsten U."/>
            <person name="Kuo D.H."/>
            <person name="Larsson T."/>
            <person name="Lv J."/>
            <person name="Arendt D."/>
            <person name="Savage R."/>
            <person name="Osoegawa K."/>
            <person name="de Jong P."/>
            <person name="Grimwood J."/>
            <person name="Chapman J.A."/>
            <person name="Shapiro H."/>
            <person name="Aerts A."/>
            <person name="Otillar R.P."/>
            <person name="Terry A.Y."/>
            <person name="Boore J.L."/>
            <person name="Grigoriev I.V."/>
            <person name="Lindberg D.R."/>
            <person name="Seaver E.C."/>
            <person name="Weisblat D.A."/>
            <person name="Putnam N.H."/>
            <person name="Rokhsar D.S."/>
        </authorList>
    </citation>
    <scope>NUCLEOTIDE SEQUENCE</scope>
</reference>
<dbReference type="InParanoid" id="T1EWX4"/>
<organism evidence="2 3">
    <name type="scientific">Helobdella robusta</name>
    <name type="common">Californian leech</name>
    <dbReference type="NCBI Taxonomy" id="6412"/>
    <lineage>
        <taxon>Eukaryota</taxon>
        <taxon>Metazoa</taxon>
        <taxon>Spiralia</taxon>
        <taxon>Lophotrochozoa</taxon>
        <taxon>Annelida</taxon>
        <taxon>Clitellata</taxon>
        <taxon>Hirudinea</taxon>
        <taxon>Rhynchobdellida</taxon>
        <taxon>Glossiphoniidae</taxon>
        <taxon>Helobdella</taxon>
    </lineage>
</organism>
<gene>
    <name evidence="2" type="primary">20201074</name>
    <name evidence="1" type="ORF">HELRODRAFT_165502</name>
</gene>
<reference evidence="3" key="1">
    <citation type="submission" date="2012-12" db="EMBL/GenBank/DDBJ databases">
        <authorList>
            <person name="Hellsten U."/>
            <person name="Grimwood J."/>
            <person name="Chapman J.A."/>
            <person name="Shapiro H."/>
            <person name="Aerts A."/>
            <person name="Otillar R.P."/>
            <person name="Terry A.Y."/>
            <person name="Boore J.L."/>
            <person name="Simakov O."/>
            <person name="Marletaz F."/>
            <person name="Cho S.-J."/>
            <person name="Edsinger-Gonzales E."/>
            <person name="Havlak P."/>
            <person name="Kuo D.-H."/>
            <person name="Larsson T."/>
            <person name="Lv J."/>
            <person name="Arendt D."/>
            <person name="Savage R."/>
            <person name="Osoegawa K."/>
            <person name="de Jong P."/>
            <person name="Lindberg D.R."/>
            <person name="Seaver E.C."/>
            <person name="Weisblat D.A."/>
            <person name="Putnam N.H."/>
            <person name="Grigoriev I.V."/>
            <person name="Rokhsar D.S."/>
        </authorList>
    </citation>
    <scope>NUCLEOTIDE SEQUENCE</scope>
</reference>
<accession>T1EWX4</accession>
<sequence>MLPKSALQHSLTHLNKHLNPHLNPHQPETHILLKYEKIETDKDFTSQTRLYGLKTANRQTGCDKTVLFFKQDKDIESSRRDRDEIFQKCLETSEDKTRNLKRN</sequence>
<dbReference type="HOGENOM" id="CLU_2266639_0_0_1"/>
<evidence type="ECO:0000313" key="3">
    <source>
        <dbReference type="Proteomes" id="UP000015101"/>
    </source>
</evidence>
<dbReference type="KEGG" id="hro:HELRODRAFT_165502"/>
<dbReference type="EMBL" id="AMQM01002074">
    <property type="status" value="NOT_ANNOTATED_CDS"/>
    <property type="molecule type" value="Genomic_DNA"/>
</dbReference>
<keyword evidence="3" id="KW-1185">Reference proteome</keyword>
<dbReference type="EMBL" id="KB097700">
    <property type="protein sequence ID" value="ESN91464.1"/>
    <property type="molecule type" value="Genomic_DNA"/>
</dbReference>